<dbReference type="InterPro" id="IPR025110">
    <property type="entry name" value="AMP-bd_C"/>
</dbReference>
<name>A0A210QRA2_MIZYE</name>
<evidence type="ECO:0000313" key="4">
    <source>
        <dbReference type="Proteomes" id="UP000242188"/>
    </source>
</evidence>
<dbReference type="GO" id="GO:0016874">
    <property type="term" value="F:ligase activity"/>
    <property type="evidence" value="ECO:0007669"/>
    <property type="project" value="UniProtKB-KW"/>
</dbReference>
<reference evidence="3 4" key="1">
    <citation type="journal article" date="2017" name="Nat. Ecol. Evol.">
        <title>Scallop genome provides insights into evolution of bilaterian karyotype and development.</title>
        <authorList>
            <person name="Wang S."/>
            <person name="Zhang J."/>
            <person name="Jiao W."/>
            <person name="Li J."/>
            <person name="Xun X."/>
            <person name="Sun Y."/>
            <person name="Guo X."/>
            <person name="Huan P."/>
            <person name="Dong B."/>
            <person name="Zhang L."/>
            <person name="Hu X."/>
            <person name="Sun X."/>
            <person name="Wang J."/>
            <person name="Zhao C."/>
            <person name="Wang Y."/>
            <person name="Wang D."/>
            <person name="Huang X."/>
            <person name="Wang R."/>
            <person name="Lv J."/>
            <person name="Li Y."/>
            <person name="Zhang Z."/>
            <person name="Liu B."/>
            <person name="Lu W."/>
            <person name="Hui Y."/>
            <person name="Liang J."/>
            <person name="Zhou Z."/>
            <person name="Hou R."/>
            <person name="Li X."/>
            <person name="Liu Y."/>
            <person name="Li H."/>
            <person name="Ning X."/>
            <person name="Lin Y."/>
            <person name="Zhao L."/>
            <person name="Xing Q."/>
            <person name="Dou J."/>
            <person name="Li Y."/>
            <person name="Mao J."/>
            <person name="Guo H."/>
            <person name="Dou H."/>
            <person name="Li T."/>
            <person name="Mu C."/>
            <person name="Jiang W."/>
            <person name="Fu Q."/>
            <person name="Fu X."/>
            <person name="Miao Y."/>
            <person name="Liu J."/>
            <person name="Yu Q."/>
            <person name="Li R."/>
            <person name="Liao H."/>
            <person name="Li X."/>
            <person name="Kong Y."/>
            <person name="Jiang Z."/>
            <person name="Chourrout D."/>
            <person name="Li R."/>
            <person name="Bao Z."/>
        </authorList>
    </citation>
    <scope>NUCLEOTIDE SEQUENCE [LARGE SCALE GENOMIC DNA]</scope>
    <source>
        <strain evidence="3 4">PY_sf001</strain>
    </source>
</reference>
<dbReference type="PROSITE" id="PS00455">
    <property type="entry name" value="AMP_BINDING"/>
    <property type="match status" value="1"/>
</dbReference>
<dbReference type="EMBL" id="NEDP02002300">
    <property type="protein sequence ID" value="OWF51264.1"/>
    <property type="molecule type" value="Genomic_DNA"/>
</dbReference>
<dbReference type="AlphaFoldDB" id="A0A210QRA2"/>
<feature type="domain" description="AMP-dependent synthetase/ligase" evidence="1">
    <location>
        <begin position="25"/>
        <end position="400"/>
    </location>
</feature>
<dbReference type="InterPro" id="IPR042099">
    <property type="entry name" value="ANL_N_sf"/>
</dbReference>
<dbReference type="PANTHER" id="PTHR42814">
    <property type="entry name" value="AMP-BINDING DOMAIN-CONTAINING PROTEIN"/>
    <property type="match status" value="1"/>
</dbReference>
<feature type="domain" description="AMP-binding enzyme C-terminal" evidence="2">
    <location>
        <begin position="453"/>
        <end position="530"/>
    </location>
</feature>
<dbReference type="OrthoDB" id="5953112at2759"/>
<proteinExistence type="predicted"/>
<dbReference type="InterPro" id="IPR000873">
    <property type="entry name" value="AMP-dep_synth/lig_dom"/>
</dbReference>
<accession>A0A210QRA2</accession>
<dbReference type="InterPro" id="IPR020845">
    <property type="entry name" value="AMP-binding_CS"/>
</dbReference>
<comment type="caution">
    <text evidence="3">The sequence shown here is derived from an EMBL/GenBank/DDBJ whole genome shotgun (WGS) entry which is preliminary data.</text>
</comment>
<gene>
    <name evidence="3" type="ORF">KP79_PYT24237</name>
</gene>
<dbReference type="SUPFAM" id="SSF56801">
    <property type="entry name" value="Acetyl-CoA synthetase-like"/>
    <property type="match status" value="1"/>
</dbReference>
<dbReference type="Gene3D" id="3.40.50.12780">
    <property type="entry name" value="N-terminal domain of ligase-like"/>
    <property type="match status" value="1"/>
</dbReference>
<evidence type="ECO:0000313" key="3">
    <source>
        <dbReference type="EMBL" id="OWF51264.1"/>
    </source>
</evidence>
<evidence type="ECO:0000259" key="1">
    <source>
        <dbReference type="Pfam" id="PF00501"/>
    </source>
</evidence>
<dbReference type="InterPro" id="IPR045851">
    <property type="entry name" value="AMP-bd_C_sf"/>
</dbReference>
<dbReference type="Pfam" id="PF13193">
    <property type="entry name" value="AMP-binding_C"/>
    <property type="match status" value="1"/>
</dbReference>
<dbReference type="PANTHER" id="PTHR42814:SF3">
    <property type="entry name" value="BETA-N-ACETYLHEXOSAMINIDASE"/>
    <property type="match status" value="1"/>
</dbReference>
<evidence type="ECO:0000259" key="2">
    <source>
        <dbReference type="Pfam" id="PF13193"/>
    </source>
</evidence>
<dbReference type="Gene3D" id="3.30.300.30">
    <property type="match status" value="1"/>
</dbReference>
<organism evidence="3 4">
    <name type="scientific">Mizuhopecten yessoensis</name>
    <name type="common">Japanese scallop</name>
    <name type="synonym">Patinopecten yessoensis</name>
    <dbReference type="NCBI Taxonomy" id="6573"/>
    <lineage>
        <taxon>Eukaryota</taxon>
        <taxon>Metazoa</taxon>
        <taxon>Spiralia</taxon>
        <taxon>Lophotrochozoa</taxon>
        <taxon>Mollusca</taxon>
        <taxon>Bivalvia</taxon>
        <taxon>Autobranchia</taxon>
        <taxon>Pteriomorphia</taxon>
        <taxon>Pectinida</taxon>
        <taxon>Pectinoidea</taxon>
        <taxon>Pectinidae</taxon>
        <taxon>Mizuhopecten</taxon>
    </lineage>
</organism>
<dbReference type="Proteomes" id="UP000242188">
    <property type="component" value="Unassembled WGS sequence"/>
</dbReference>
<keyword evidence="3" id="KW-0436">Ligase</keyword>
<dbReference type="STRING" id="6573.A0A210QRA2"/>
<protein>
    <submittedName>
        <fullName evidence="3">Long-chain-fatty-acid--CoA ligase FadD13</fullName>
    </submittedName>
</protein>
<keyword evidence="4" id="KW-1185">Reference proteome</keyword>
<sequence length="547" mass="59835">MADLSYISCPKTDYIRYMSIPDILQERKNEAPEKEIFVQRFEGGGRRSLTYAELLKRSTHIAKYLTARGIVPGDCVAIIGPNSIEWIIGQFAILLTGAVSVQVHKTSESFAETAKLLKSTHSKAVLLDPESDENYISDMEAYFTSEKSPKGKPIVLLLQKSALSSLPSMTDAILTTEEEVVALPKIQPESTAIIFTTSGSTGVPKMVEMTHLSIGNASSATFMGIGGGDRSYGTCYNDRPFTWMASSPIFSILNGNKRVFVDTAIGMKKENIMVIWDIIMSEKCTNAMLLPYALLEIIDNLDVILKHGYVLYAIGTGGQHVGSHLTAICGTCTEKFFMGYGCTEVGGVSSIELTKEMEEGHVGSLFPGCEVKVIGGNGATLNRGQLGEILVKSPWILKSYRSSPELNAASFAEGGWFRTGDIGNITVDGKLFVKGKSNDVIMRGGLKVLTRVVEVAMSKLPGVREVVVISVPDDRLLEEVCACYILDEDVNTSEYELDKKCRAILGDNVLGSTPSYFLRFDKFPRLRNGKTDTKLVKSQAMERLERG</sequence>
<dbReference type="Pfam" id="PF00501">
    <property type="entry name" value="AMP-binding"/>
    <property type="match status" value="1"/>
</dbReference>